<dbReference type="Gene3D" id="3.40.50.300">
    <property type="entry name" value="P-loop containing nucleotide triphosphate hydrolases"/>
    <property type="match status" value="1"/>
</dbReference>
<evidence type="ECO:0000313" key="1">
    <source>
        <dbReference type="EMBL" id="ALI93187.1"/>
    </source>
</evidence>
<dbReference type="InterPro" id="IPR027417">
    <property type="entry name" value="P-loop_NTPase"/>
</dbReference>
<name>A0A0S0ZQ37_SALEN</name>
<protein>
    <submittedName>
        <fullName evidence="1">IncI1 plasmid conjugative transfer protein TraU</fullName>
    </submittedName>
</protein>
<dbReference type="AlphaFoldDB" id="A0A0S0ZQ37"/>
<reference evidence="1" key="1">
    <citation type="submission" date="2015-10" db="EMBL/GenBank/DDBJ databases">
        <title>A ~90kb conjugative I1 plasmid encoding various blaCTX-Ms contributed to ceftriaxone resistance in Salmonella Enteritidis in China.</title>
        <authorList>
            <person name="Wong M.H."/>
            <person name="Chen S."/>
        </authorList>
    </citation>
    <scope>NUCLEOTIDE SEQUENCE</scope>
    <source>
        <strain evidence="1">SE115</strain>
        <plasmid evidence="1">pSE115</plasmid>
    </source>
</reference>
<dbReference type="EMBL" id="KT868530">
    <property type="protein sequence ID" value="ALI93187.1"/>
    <property type="molecule type" value="Genomic_DNA"/>
</dbReference>
<keyword evidence="1" id="KW-0614">Plasmid</keyword>
<geneLocation type="plasmid" evidence="1">
    <name>pSE115</name>
</geneLocation>
<proteinExistence type="predicted"/>
<accession>A0A0S0ZQ37</accession>
<sequence>MKSLLNVLTNLIQEVKTKVYDELHNARGIDFHLGKSGSQEREQRKFAIRTVLSTQYLRDYPESVLKSANTLWLLRYKPEDIPVLRDNFNGS</sequence>
<organism evidence="1">
    <name type="scientific">Salmonella enteritidis</name>
    <dbReference type="NCBI Taxonomy" id="149539"/>
    <lineage>
        <taxon>Bacteria</taxon>
        <taxon>Pseudomonadati</taxon>
        <taxon>Pseudomonadota</taxon>
        <taxon>Gammaproteobacteria</taxon>
        <taxon>Enterobacterales</taxon>
        <taxon>Enterobacteriaceae</taxon>
        <taxon>Salmonella</taxon>
    </lineage>
</organism>